<dbReference type="EMBL" id="FUWZ01000002">
    <property type="protein sequence ID" value="SKA21223.1"/>
    <property type="molecule type" value="Genomic_DNA"/>
</dbReference>
<evidence type="ECO:0000313" key="2">
    <source>
        <dbReference type="EMBL" id="SKA21223.1"/>
    </source>
</evidence>
<dbReference type="InterPro" id="IPR018958">
    <property type="entry name" value="Knr4/Smi1-like_dom"/>
</dbReference>
<gene>
    <name evidence="2" type="ORF">SAMN04488128_1021606</name>
</gene>
<keyword evidence="3" id="KW-1185">Reference proteome</keyword>
<dbReference type="Pfam" id="PF09346">
    <property type="entry name" value="SMI1_KNR4"/>
    <property type="match status" value="1"/>
</dbReference>
<evidence type="ECO:0000313" key="3">
    <source>
        <dbReference type="Proteomes" id="UP000190367"/>
    </source>
</evidence>
<dbReference type="SUPFAM" id="SSF160631">
    <property type="entry name" value="SMI1/KNR4-like"/>
    <property type="match status" value="1"/>
</dbReference>
<dbReference type="InterPro" id="IPR051873">
    <property type="entry name" value="KNR4/SMI1_regulator"/>
</dbReference>
<dbReference type="Proteomes" id="UP000190367">
    <property type="component" value="Unassembled WGS sequence"/>
</dbReference>
<protein>
    <submittedName>
        <fullName evidence="2">Cell wall assembly regulator SMI1</fullName>
    </submittedName>
</protein>
<dbReference type="PANTHER" id="PTHR47432">
    <property type="entry name" value="CELL WALL ASSEMBLY REGULATOR SMI1"/>
    <property type="match status" value="1"/>
</dbReference>
<dbReference type="AlphaFoldDB" id="A0A1T4RZ19"/>
<dbReference type="Gene3D" id="3.40.1580.10">
    <property type="entry name" value="SMI1/KNR4-like"/>
    <property type="match status" value="1"/>
</dbReference>
<name>A0A1T4RZ19_9BACT</name>
<sequence length="195" mass="22730">MQEYWTRWENWMRQHAPKLLHVLNPGVSNASLESLEKLVESALPADFKAFYTFHDGQQKPRPGLVDGDQLLPLEEIINKWHYWHDLIASGTFTYNDEPIASEPDTGIRSDWWNPRWIPITADGFGNFLCLDLDPAPGGHHGQIITLWHDDGHREIVARSFREWISNYLDALEKGDYIFVKKWGIVHKDTTFNYND</sequence>
<organism evidence="2 3">
    <name type="scientific">Chitinophaga eiseniae</name>
    <dbReference type="NCBI Taxonomy" id="634771"/>
    <lineage>
        <taxon>Bacteria</taxon>
        <taxon>Pseudomonadati</taxon>
        <taxon>Bacteroidota</taxon>
        <taxon>Chitinophagia</taxon>
        <taxon>Chitinophagales</taxon>
        <taxon>Chitinophagaceae</taxon>
        <taxon>Chitinophaga</taxon>
    </lineage>
</organism>
<evidence type="ECO:0000259" key="1">
    <source>
        <dbReference type="SMART" id="SM00860"/>
    </source>
</evidence>
<accession>A0A1T4RZ19</accession>
<dbReference type="SMART" id="SM00860">
    <property type="entry name" value="SMI1_KNR4"/>
    <property type="match status" value="1"/>
</dbReference>
<dbReference type="InterPro" id="IPR037883">
    <property type="entry name" value="Knr4/Smi1-like_sf"/>
</dbReference>
<dbReference type="PANTHER" id="PTHR47432:SF1">
    <property type="entry name" value="CELL WALL ASSEMBLY REGULATOR SMI1"/>
    <property type="match status" value="1"/>
</dbReference>
<proteinExistence type="predicted"/>
<reference evidence="3" key="1">
    <citation type="submission" date="2017-02" db="EMBL/GenBank/DDBJ databases">
        <authorList>
            <person name="Varghese N."/>
            <person name="Submissions S."/>
        </authorList>
    </citation>
    <scope>NUCLEOTIDE SEQUENCE [LARGE SCALE GENOMIC DNA]</scope>
    <source>
        <strain evidence="3">DSM 22224</strain>
    </source>
</reference>
<dbReference type="STRING" id="634771.SAMN04488128_1021606"/>
<feature type="domain" description="Knr4/Smi1-like" evidence="1">
    <location>
        <begin position="26"/>
        <end position="166"/>
    </location>
</feature>